<dbReference type="Proteomes" id="UP000503462">
    <property type="component" value="Chromosome 2"/>
</dbReference>
<sequence length="258" mass="28807">MDVSAEIWQALTTSEDPTHQENSLPQDNDSQRLPMTAWLTSLTTLSGTLSQHSKNIPISRRGVKLSNDGNNVFPVDHIFSTMEQLLSQLSMSNQYVSSTVVDGTQSPPQDLPDASLQLLVLSCRIGVLEIIEKIVYQVESWLNDRKSSRPSIDVHLPRLSTESALGSSPTFQISMILDFCEQMLTRLRTALSWQEHAESTVAGKMIESASGEMDHWDMRVAPLHDVSLCALRAARNHEDSTNRTLARVRRILQTTAPR</sequence>
<evidence type="ECO:0000256" key="1">
    <source>
        <dbReference type="SAM" id="MobiDB-lite"/>
    </source>
</evidence>
<gene>
    <name evidence="2" type="ORF">AMS68_002424</name>
</gene>
<proteinExistence type="predicted"/>
<protein>
    <recommendedName>
        <fullName evidence="4">Aflatoxin regulatory protein domain-containing protein</fullName>
    </recommendedName>
</protein>
<keyword evidence="3" id="KW-1185">Reference proteome</keyword>
<reference evidence="2 3" key="1">
    <citation type="journal article" date="2016" name="Sci. Rep.">
        <title>Peltaster fructicola genome reveals evolution from an invasive phytopathogen to an ectophytic parasite.</title>
        <authorList>
            <person name="Xu C."/>
            <person name="Chen H."/>
            <person name="Gleason M.L."/>
            <person name="Xu J.R."/>
            <person name="Liu H."/>
            <person name="Zhang R."/>
            <person name="Sun G."/>
        </authorList>
    </citation>
    <scope>NUCLEOTIDE SEQUENCE [LARGE SCALE GENOMIC DNA]</scope>
    <source>
        <strain evidence="2 3">LNHT1506</strain>
    </source>
</reference>
<feature type="region of interest" description="Disordered" evidence="1">
    <location>
        <begin position="11"/>
        <end position="32"/>
    </location>
</feature>
<evidence type="ECO:0000313" key="2">
    <source>
        <dbReference type="EMBL" id="QIW96906.1"/>
    </source>
</evidence>
<accession>A0A6H0XQ76</accession>
<evidence type="ECO:0008006" key="4">
    <source>
        <dbReference type="Google" id="ProtNLM"/>
    </source>
</evidence>
<name>A0A6H0XQ76_9PEZI</name>
<evidence type="ECO:0000313" key="3">
    <source>
        <dbReference type="Proteomes" id="UP000503462"/>
    </source>
</evidence>
<organism evidence="2 3">
    <name type="scientific">Peltaster fructicola</name>
    <dbReference type="NCBI Taxonomy" id="286661"/>
    <lineage>
        <taxon>Eukaryota</taxon>
        <taxon>Fungi</taxon>
        <taxon>Dikarya</taxon>
        <taxon>Ascomycota</taxon>
        <taxon>Pezizomycotina</taxon>
        <taxon>Dothideomycetes</taxon>
        <taxon>Dothideomycetes incertae sedis</taxon>
        <taxon>Peltaster</taxon>
    </lineage>
</organism>
<dbReference type="EMBL" id="CP051140">
    <property type="protein sequence ID" value="QIW96906.1"/>
    <property type="molecule type" value="Genomic_DNA"/>
</dbReference>
<dbReference type="AlphaFoldDB" id="A0A6H0XQ76"/>